<reference evidence="3" key="1">
    <citation type="submission" date="2011-07" db="EMBL/GenBank/DDBJ databases">
        <authorList>
            <consortium name="Caenorhabditis brenneri Sequencing and Analysis Consortium"/>
            <person name="Wilson R.K."/>
        </authorList>
    </citation>
    <scope>NUCLEOTIDE SEQUENCE [LARGE SCALE GENOMIC DNA]</scope>
    <source>
        <strain evidence="3">PB2801</strain>
    </source>
</reference>
<feature type="compositionally biased region" description="Polar residues" evidence="1">
    <location>
        <begin position="37"/>
        <end position="67"/>
    </location>
</feature>
<protein>
    <submittedName>
        <fullName evidence="2">Uncharacterized protein</fullName>
    </submittedName>
</protein>
<feature type="compositionally biased region" description="Basic and acidic residues" evidence="1">
    <location>
        <begin position="337"/>
        <end position="347"/>
    </location>
</feature>
<evidence type="ECO:0000256" key="1">
    <source>
        <dbReference type="SAM" id="MobiDB-lite"/>
    </source>
</evidence>
<dbReference type="InParanoid" id="G0MQR8"/>
<organism evidence="3">
    <name type="scientific">Caenorhabditis brenneri</name>
    <name type="common">Nematode worm</name>
    <dbReference type="NCBI Taxonomy" id="135651"/>
    <lineage>
        <taxon>Eukaryota</taxon>
        <taxon>Metazoa</taxon>
        <taxon>Ecdysozoa</taxon>
        <taxon>Nematoda</taxon>
        <taxon>Chromadorea</taxon>
        <taxon>Rhabditida</taxon>
        <taxon>Rhabditina</taxon>
        <taxon>Rhabditomorpha</taxon>
        <taxon>Rhabditoidea</taxon>
        <taxon>Rhabditidae</taxon>
        <taxon>Peloderinae</taxon>
        <taxon>Caenorhabditis</taxon>
    </lineage>
</organism>
<feature type="compositionally biased region" description="Low complexity" evidence="1">
    <location>
        <begin position="319"/>
        <end position="336"/>
    </location>
</feature>
<evidence type="ECO:0000313" key="2">
    <source>
        <dbReference type="EMBL" id="EGT41487.1"/>
    </source>
</evidence>
<sequence length="613" mass="68593">MEFLDLDELTNSIDARSRQSRIQNDRPAQPPYDPLSLNETGYQFYPTLTGNPTGPTSSIAPESSLPSISGAPSAEPVQGNLTAPPQPVADFLQQREIDNPPALLPTGSVSNLGSSSEQSPPRYDNQNKRMVPSSRFIPNIESTEQKNPENIVTHHNSEQFQDVVNNANSDPPQHQIAPTRGFGSSLQMEQDRPTDVPPVNLNTVTHTGRYNSYHQQHLTGQPPVSIPFTQQGLSNQVLPQQNIAGSNEAHIYSQKAPSGSITSNFSFYPSGNTNSIESRKSSPNPDILLVGSQQVRFQRYRPYHHPTHGHTGVPGSTWQQPAASSSLQPQYAQPLPADRRDERRKVQSTDPPMNSNSPSLDGPVQHRHVPRNLTGGLNVPAQSSRSSAQNRMVPPPPNPPTGWHYPYNQLPPAPIPQGAQQLQNLFCFDQGRNVMMPVYFHPQGPFGMHLPIAPGQMGSNSHSVASMSINHPPQTAMSQVFENVRRQWAQHPTSKFQLDGVGKINHNMNFSNIPLVLNLRSFLFNPEGYKVVPQPVRMVRNSIDLWRMHWRPNNPTEEYLQAWAQLSDQEKIVWSRKLNDLKTQQENQKEKGWIKLHKSKGWKNEKRRQDALL</sequence>
<accession>G0MQR8</accession>
<dbReference type="Proteomes" id="UP000008068">
    <property type="component" value="Unassembled WGS sequence"/>
</dbReference>
<dbReference type="HOGENOM" id="CLU_445667_0_0_1"/>
<gene>
    <name evidence="2" type="ORF">CAEBREN_02206</name>
</gene>
<feature type="compositionally biased region" description="Polar residues" evidence="1">
    <location>
        <begin position="348"/>
        <end position="359"/>
    </location>
</feature>
<dbReference type="AlphaFoldDB" id="G0MQR8"/>
<feature type="region of interest" description="Disordered" evidence="1">
    <location>
        <begin position="303"/>
        <end position="395"/>
    </location>
</feature>
<feature type="compositionally biased region" description="Polar residues" evidence="1">
    <location>
        <begin position="380"/>
        <end position="390"/>
    </location>
</feature>
<dbReference type="EMBL" id="GL379807">
    <property type="protein sequence ID" value="EGT41487.1"/>
    <property type="molecule type" value="Genomic_DNA"/>
</dbReference>
<feature type="compositionally biased region" description="Polar residues" evidence="1">
    <location>
        <begin position="107"/>
        <end position="119"/>
    </location>
</feature>
<name>G0MQR8_CAEBE</name>
<proteinExistence type="predicted"/>
<feature type="region of interest" description="Disordered" evidence="1">
    <location>
        <begin position="1"/>
        <end position="86"/>
    </location>
</feature>
<feature type="region of interest" description="Disordered" evidence="1">
    <location>
        <begin position="99"/>
        <end position="131"/>
    </location>
</feature>
<evidence type="ECO:0000313" key="3">
    <source>
        <dbReference type="Proteomes" id="UP000008068"/>
    </source>
</evidence>
<keyword evidence="3" id="KW-1185">Reference proteome</keyword>